<dbReference type="OrthoDB" id="9778466at2"/>
<keyword evidence="3" id="KW-1185">Reference proteome</keyword>
<dbReference type="SUPFAM" id="SSF109854">
    <property type="entry name" value="DinB/YfiT-like putative metalloenzymes"/>
    <property type="match status" value="1"/>
</dbReference>
<evidence type="ECO:0000313" key="3">
    <source>
        <dbReference type="Proteomes" id="UP000307756"/>
    </source>
</evidence>
<dbReference type="Gene3D" id="1.20.120.450">
    <property type="entry name" value="dinb family like domain"/>
    <property type="match status" value="1"/>
</dbReference>
<name>A0A4U1D8W6_9BACI</name>
<proteinExistence type="predicted"/>
<dbReference type="InterPro" id="IPR024775">
    <property type="entry name" value="DinB-like"/>
</dbReference>
<comment type="caution">
    <text evidence="2">The sequence shown here is derived from an EMBL/GenBank/DDBJ whole genome shotgun (WGS) entry which is preliminary data.</text>
</comment>
<dbReference type="EMBL" id="SWBM01000001">
    <property type="protein sequence ID" value="TKC18995.1"/>
    <property type="molecule type" value="Genomic_DNA"/>
</dbReference>
<dbReference type="Proteomes" id="UP000307756">
    <property type="component" value="Unassembled WGS sequence"/>
</dbReference>
<accession>A0A4U1D8W6</accession>
<evidence type="ECO:0000313" key="2">
    <source>
        <dbReference type="EMBL" id="TKC18995.1"/>
    </source>
</evidence>
<sequence>MDKDQLKVWNENHKNLKEIIINPEQHSQAVQLFLDQHSLVHSSTIGRTSLTTLEDALLRDLDETTFRQYPVSNPDTKNSIAWHLWHITRIEDMTMNILIANEQQVLFTHHLLEKMNIPFVHSGNDMSEEEIALLSSSIDLESLLTYRTAVGTRTQEIVSSLNSGDFNLSIDHNRIERLFEENAVMARSNWLTDYWSKKNIAGLILMPATRHIFLHLNKSIRVKDKLQK</sequence>
<feature type="domain" description="DinB-like" evidence="1">
    <location>
        <begin position="56"/>
        <end position="173"/>
    </location>
</feature>
<organism evidence="2 3">
    <name type="scientific">Robertmurraya kyonggiensis</name>
    <dbReference type="NCBI Taxonomy" id="1037680"/>
    <lineage>
        <taxon>Bacteria</taxon>
        <taxon>Bacillati</taxon>
        <taxon>Bacillota</taxon>
        <taxon>Bacilli</taxon>
        <taxon>Bacillales</taxon>
        <taxon>Bacillaceae</taxon>
        <taxon>Robertmurraya</taxon>
    </lineage>
</organism>
<dbReference type="AlphaFoldDB" id="A0A4U1D8W6"/>
<gene>
    <name evidence="2" type="ORF">FA727_05460</name>
</gene>
<dbReference type="Pfam" id="PF12867">
    <property type="entry name" value="DinB_2"/>
    <property type="match status" value="1"/>
</dbReference>
<reference evidence="2 3" key="1">
    <citation type="journal article" date="2011" name="J. Microbiol.">
        <title>Bacillus kyonggiensis sp. nov., isolated from soil of a lettuce field.</title>
        <authorList>
            <person name="Dong K."/>
            <person name="Lee S."/>
        </authorList>
    </citation>
    <scope>NUCLEOTIDE SEQUENCE [LARGE SCALE GENOMIC DNA]</scope>
    <source>
        <strain evidence="2 3">NB22</strain>
    </source>
</reference>
<dbReference type="RefSeq" id="WP_136829740.1">
    <property type="nucleotide sequence ID" value="NZ_SWBM01000001.1"/>
</dbReference>
<evidence type="ECO:0000259" key="1">
    <source>
        <dbReference type="Pfam" id="PF12867"/>
    </source>
</evidence>
<dbReference type="InterPro" id="IPR034660">
    <property type="entry name" value="DinB/YfiT-like"/>
</dbReference>
<protein>
    <submittedName>
        <fullName evidence="2">DinB family protein</fullName>
    </submittedName>
</protein>